<comment type="similarity">
    <text evidence="4">Belongs to the trans-sulfuration enzymes family.</text>
</comment>
<dbReference type="GO" id="GO:0019346">
    <property type="term" value="P:transsulfuration"/>
    <property type="evidence" value="ECO:0007669"/>
    <property type="project" value="InterPro"/>
</dbReference>
<gene>
    <name evidence="5" type="ORF">METESE_38420</name>
</gene>
<organism evidence="5 6">
    <name type="scientific">Mesoterricola sediminis</name>
    <dbReference type="NCBI Taxonomy" id="2927980"/>
    <lineage>
        <taxon>Bacteria</taxon>
        <taxon>Pseudomonadati</taxon>
        <taxon>Acidobacteriota</taxon>
        <taxon>Holophagae</taxon>
        <taxon>Holophagales</taxon>
        <taxon>Holophagaceae</taxon>
        <taxon>Mesoterricola</taxon>
    </lineage>
</organism>
<evidence type="ECO:0000256" key="1">
    <source>
        <dbReference type="ARBA" id="ARBA00001933"/>
    </source>
</evidence>
<reference evidence="5" key="1">
    <citation type="journal article" date="2023" name="Int. J. Syst. Evol. Microbiol.">
        <title>Mesoterricola silvestris gen. nov., sp. nov., Mesoterricola sediminis sp. nov., Geothrix oryzae sp. nov., Geothrix edaphica sp. nov., Geothrix rubra sp. nov., and Geothrix limicola sp. nov., six novel members of Acidobacteriota isolated from soils.</title>
        <authorList>
            <person name="Itoh H."/>
            <person name="Sugisawa Y."/>
            <person name="Mise K."/>
            <person name="Xu Z."/>
            <person name="Kuniyasu M."/>
            <person name="Ushijima N."/>
            <person name="Kawano K."/>
            <person name="Kobayashi E."/>
            <person name="Shiratori Y."/>
            <person name="Masuda Y."/>
            <person name="Senoo K."/>
        </authorList>
    </citation>
    <scope>NUCLEOTIDE SEQUENCE</scope>
    <source>
        <strain evidence="5">W786</strain>
    </source>
</reference>
<dbReference type="GO" id="GO:0005737">
    <property type="term" value="C:cytoplasm"/>
    <property type="evidence" value="ECO:0007669"/>
    <property type="project" value="TreeGrafter"/>
</dbReference>
<evidence type="ECO:0000256" key="4">
    <source>
        <dbReference type="RuleBase" id="RU362118"/>
    </source>
</evidence>
<dbReference type="InterPro" id="IPR000277">
    <property type="entry name" value="Cys/Met-Metab_PyrdxlP-dep_enz"/>
</dbReference>
<proteinExistence type="inferred from homology"/>
<dbReference type="KEGG" id="msea:METESE_38420"/>
<protein>
    <submittedName>
        <fullName evidence="5">Methionine gamma-lyase</fullName>
    </submittedName>
</protein>
<evidence type="ECO:0000256" key="3">
    <source>
        <dbReference type="PIRSR" id="PIRSR001434-2"/>
    </source>
</evidence>
<dbReference type="RefSeq" id="WP_243332367.1">
    <property type="nucleotide sequence ID" value="NZ_AP027081.1"/>
</dbReference>
<dbReference type="InterPro" id="IPR015421">
    <property type="entry name" value="PyrdxlP-dep_Trfase_major"/>
</dbReference>
<dbReference type="CDD" id="cd00614">
    <property type="entry name" value="CGS_like"/>
    <property type="match status" value="1"/>
</dbReference>
<dbReference type="GO" id="GO:0030170">
    <property type="term" value="F:pyridoxal phosphate binding"/>
    <property type="evidence" value="ECO:0007669"/>
    <property type="project" value="InterPro"/>
</dbReference>
<dbReference type="FunFam" id="3.40.640.10:FF:000046">
    <property type="entry name" value="Cystathionine gamma-lyase"/>
    <property type="match status" value="1"/>
</dbReference>
<dbReference type="SUPFAM" id="SSF53383">
    <property type="entry name" value="PLP-dependent transferases"/>
    <property type="match status" value="1"/>
</dbReference>
<keyword evidence="6" id="KW-1185">Reference proteome</keyword>
<dbReference type="PIRSF" id="PIRSF001434">
    <property type="entry name" value="CGS"/>
    <property type="match status" value="1"/>
</dbReference>
<dbReference type="AlphaFoldDB" id="A0AA48GZ12"/>
<dbReference type="Pfam" id="PF01053">
    <property type="entry name" value="Cys_Met_Meta_PP"/>
    <property type="match status" value="1"/>
</dbReference>
<dbReference type="PANTHER" id="PTHR11808:SF85">
    <property type="entry name" value="CYSTATHIONINE GAMMA-LYASE-RELATED"/>
    <property type="match status" value="1"/>
</dbReference>
<dbReference type="EMBL" id="AP027081">
    <property type="protein sequence ID" value="BDU78884.1"/>
    <property type="molecule type" value="Genomic_DNA"/>
</dbReference>
<sequence length="398" mass="42717">MDPHEWGLSTTAIHAGRKHNGTRSVTTPIFQTSVFELKENAEGAEFAAAVEPPQFYTRWGNPNFSEVQAVVASLEKAERALITSSGMSAFATVFETFLKPGDHVVAPAAIYLGTEQLLRRWETQKGLRITWVQNTLDAAEWEAAVTDGTRLIFAETPSNPTLSITDLAMVADLGRRRGVRTVADNTFATPIFTRPVELGIDLSVSSATKYLGGHSDLVAGVIAGSEADIAACWGTTKITGPTVDPFSAWLLHRGLKTLCLRVRRAADNAQSLAAWLLWQSQVVRVDYPGNREHPGHAVAARQMTGGFGAMLSFELAGGLAAGQRFCEALSVITRAVSLGGVESLIQHPASMSHLRTPPEVKARLGISDGLLRFSVGIEDEADLKADLEAGFQAAGLAR</sequence>
<dbReference type="InterPro" id="IPR015422">
    <property type="entry name" value="PyrdxlP-dep_Trfase_small"/>
</dbReference>
<evidence type="ECO:0000313" key="6">
    <source>
        <dbReference type="Proteomes" id="UP001228113"/>
    </source>
</evidence>
<dbReference type="PROSITE" id="PS00868">
    <property type="entry name" value="CYS_MET_METAB_PP"/>
    <property type="match status" value="1"/>
</dbReference>
<dbReference type="Gene3D" id="3.90.1150.10">
    <property type="entry name" value="Aspartate Aminotransferase, domain 1"/>
    <property type="match status" value="1"/>
</dbReference>
<comment type="cofactor">
    <cofactor evidence="1 4">
        <name>pyridoxal 5'-phosphate</name>
        <dbReference type="ChEBI" id="CHEBI:597326"/>
    </cofactor>
</comment>
<feature type="modified residue" description="N6-(pyridoxal phosphate)lysine" evidence="3">
    <location>
        <position position="209"/>
    </location>
</feature>
<keyword evidence="2 3" id="KW-0663">Pyridoxal phosphate</keyword>
<dbReference type="PANTHER" id="PTHR11808">
    <property type="entry name" value="TRANS-SULFURATION ENZYME FAMILY MEMBER"/>
    <property type="match status" value="1"/>
</dbReference>
<dbReference type="InterPro" id="IPR054542">
    <property type="entry name" value="Cys_met_metab_PP"/>
</dbReference>
<evidence type="ECO:0000256" key="2">
    <source>
        <dbReference type="ARBA" id="ARBA00022898"/>
    </source>
</evidence>
<dbReference type="GO" id="GO:0019343">
    <property type="term" value="P:cysteine biosynthetic process via cystathionine"/>
    <property type="evidence" value="ECO:0007669"/>
    <property type="project" value="TreeGrafter"/>
</dbReference>
<evidence type="ECO:0000313" key="5">
    <source>
        <dbReference type="EMBL" id="BDU78884.1"/>
    </source>
</evidence>
<name>A0AA48GZ12_9BACT</name>
<dbReference type="GO" id="GO:0004123">
    <property type="term" value="F:cystathionine gamma-lyase activity"/>
    <property type="evidence" value="ECO:0007669"/>
    <property type="project" value="TreeGrafter"/>
</dbReference>
<dbReference type="Gene3D" id="3.40.640.10">
    <property type="entry name" value="Type I PLP-dependent aspartate aminotransferase-like (Major domain)"/>
    <property type="match status" value="1"/>
</dbReference>
<accession>A0AA48GZ12</accession>
<dbReference type="InterPro" id="IPR015424">
    <property type="entry name" value="PyrdxlP-dep_Trfase"/>
</dbReference>
<dbReference type="Proteomes" id="UP001228113">
    <property type="component" value="Chromosome"/>
</dbReference>